<feature type="coiled-coil region" evidence="3">
    <location>
        <begin position="3"/>
        <end position="37"/>
    </location>
</feature>
<dbReference type="PANTHER" id="PTHR32089">
    <property type="entry name" value="METHYL-ACCEPTING CHEMOTAXIS PROTEIN MCPB"/>
    <property type="match status" value="1"/>
</dbReference>
<evidence type="ECO:0000256" key="2">
    <source>
        <dbReference type="PROSITE-ProRule" id="PRU00284"/>
    </source>
</evidence>
<dbReference type="PANTHER" id="PTHR32089:SF112">
    <property type="entry name" value="LYSOZYME-LIKE PROTEIN-RELATED"/>
    <property type="match status" value="1"/>
</dbReference>
<dbReference type="STRING" id="150248.SAMN05216169_101450"/>
<dbReference type="OrthoDB" id="9807021at2"/>
<name>A0A1I0T550_9BACL</name>
<evidence type="ECO:0000313" key="6">
    <source>
        <dbReference type="Proteomes" id="UP000198979"/>
    </source>
</evidence>
<evidence type="ECO:0000256" key="3">
    <source>
        <dbReference type="SAM" id="Coils"/>
    </source>
</evidence>
<dbReference type="SUPFAM" id="SSF58104">
    <property type="entry name" value="Methyl-accepting chemotaxis protein (MCP) signaling domain"/>
    <property type="match status" value="1"/>
</dbReference>
<keyword evidence="1 2" id="KW-0807">Transducer</keyword>
<reference evidence="6" key="1">
    <citation type="submission" date="2016-10" db="EMBL/GenBank/DDBJ databases">
        <authorList>
            <person name="Varghese N."/>
            <person name="Submissions S."/>
        </authorList>
    </citation>
    <scope>NUCLEOTIDE SEQUENCE [LARGE SCALE GENOMIC DNA]</scope>
    <source>
        <strain evidence="6">K1</strain>
    </source>
</reference>
<dbReference type="Pfam" id="PF00015">
    <property type="entry name" value="MCPsignal"/>
    <property type="match status" value="1"/>
</dbReference>
<keyword evidence="3" id="KW-0175">Coiled coil</keyword>
<dbReference type="Proteomes" id="UP000198979">
    <property type="component" value="Unassembled WGS sequence"/>
</dbReference>
<evidence type="ECO:0000256" key="1">
    <source>
        <dbReference type="ARBA" id="ARBA00023224"/>
    </source>
</evidence>
<evidence type="ECO:0000313" key="5">
    <source>
        <dbReference type="EMBL" id="SFA46914.1"/>
    </source>
</evidence>
<accession>A0A1I0T550</accession>
<organism evidence="5 6">
    <name type="scientific">Anoxybacillus pushchinoensis</name>
    <dbReference type="NCBI Taxonomy" id="150248"/>
    <lineage>
        <taxon>Bacteria</taxon>
        <taxon>Bacillati</taxon>
        <taxon>Bacillota</taxon>
        <taxon>Bacilli</taxon>
        <taxon>Bacillales</taxon>
        <taxon>Anoxybacillaceae</taxon>
        <taxon>Anoxybacillus</taxon>
    </lineage>
</organism>
<dbReference type="InterPro" id="IPR004089">
    <property type="entry name" value="MCPsignal_dom"/>
</dbReference>
<sequence>MRLLQRINDIRQLEEEKKQLEEELKEVKHRLRKREEAFQRFIQYLYDEILATMQQHELVNGQHNVLENLVEEIKGKFNSVNQLSKDSSKISETLLDKGTELTASAMEMVQCSEEGLQMVNEVEKLMHRLGDEMDVTSNKMEGLNIRSKEIEEIVQVIKEIANQTNLLALNASIEAARAGEHGRGFSVVAAEVRKLAESTAKSTESITMLTQVVQHEIKQSLHQTETISALIQSAMKRSDQASEKLTNILLIIHGVQKHIEDVLHEIRTQHKYSKDVMKKIEQSTSLFVDARNMIIKHIEDAHLVDEKLQKGIEQLHKWKETVYYRDMYLTNDSRF</sequence>
<dbReference type="Gene3D" id="1.10.287.950">
    <property type="entry name" value="Methyl-accepting chemotaxis protein"/>
    <property type="match status" value="1"/>
</dbReference>
<dbReference type="SMART" id="SM00283">
    <property type="entry name" value="MA"/>
    <property type="match status" value="1"/>
</dbReference>
<dbReference type="AlphaFoldDB" id="A0A1I0T550"/>
<keyword evidence="6" id="KW-1185">Reference proteome</keyword>
<proteinExistence type="predicted"/>
<dbReference type="GO" id="GO:0007165">
    <property type="term" value="P:signal transduction"/>
    <property type="evidence" value="ECO:0007669"/>
    <property type="project" value="UniProtKB-KW"/>
</dbReference>
<feature type="domain" description="Methyl-accepting transducer" evidence="4">
    <location>
        <begin position="62"/>
        <end position="284"/>
    </location>
</feature>
<dbReference type="GO" id="GO:0016020">
    <property type="term" value="C:membrane"/>
    <property type="evidence" value="ECO:0007669"/>
    <property type="project" value="InterPro"/>
</dbReference>
<dbReference type="RefSeq" id="WP_091701917.1">
    <property type="nucleotide sequence ID" value="NZ_FOJQ01000014.1"/>
</dbReference>
<dbReference type="EMBL" id="FOJQ01000014">
    <property type="protein sequence ID" value="SFA46914.1"/>
    <property type="molecule type" value="Genomic_DNA"/>
</dbReference>
<evidence type="ECO:0000259" key="4">
    <source>
        <dbReference type="PROSITE" id="PS50111"/>
    </source>
</evidence>
<gene>
    <name evidence="5" type="ORF">SAMN05216169_101450</name>
</gene>
<protein>
    <submittedName>
        <fullName evidence="5">Methyl-accepting chemotaxis protein</fullName>
    </submittedName>
</protein>
<dbReference type="PROSITE" id="PS50111">
    <property type="entry name" value="CHEMOTAXIS_TRANSDUC_2"/>
    <property type="match status" value="1"/>
</dbReference>